<proteinExistence type="inferred from homology"/>
<dbReference type="NCBIfam" id="TIGR00613">
    <property type="entry name" value="reco"/>
    <property type="match status" value="1"/>
</dbReference>
<dbReference type="HAMAP" id="MF_00201">
    <property type="entry name" value="RecO"/>
    <property type="match status" value="1"/>
</dbReference>
<accession>A0A382Y115</accession>
<dbReference type="Gene3D" id="2.40.50.140">
    <property type="entry name" value="Nucleic acid-binding proteins"/>
    <property type="match status" value="1"/>
</dbReference>
<dbReference type="InterPro" id="IPR003717">
    <property type="entry name" value="RecO"/>
</dbReference>
<dbReference type="SUPFAM" id="SSF50249">
    <property type="entry name" value="Nucleic acid-binding proteins"/>
    <property type="match status" value="1"/>
</dbReference>
<name>A0A382Y115_9ZZZZ</name>
<evidence type="ECO:0000256" key="5">
    <source>
        <dbReference type="ARBA" id="ARBA00023204"/>
    </source>
</evidence>
<keyword evidence="5" id="KW-0234">DNA repair</keyword>
<dbReference type="Gene3D" id="1.20.1440.120">
    <property type="entry name" value="Recombination protein O, C-terminal domain"/>
    <property type="match status" value="1"/>
</dbReference>
<reference evidence="8" key="1">
    <citation type="submission" date="2018-05" db="EMBL/GenBank/DDBJ databases">
        <authorList>
            <person name="Lanie J.A."/>
            <person name="Ng W.-L."/>
            <person name="Kazmierczak K.M."/>
            <person name="Andrzejewski T.M."/>
            <person name="Davidsen T.M."/>
            <person name="Wayne K.J."/>
            <person name="Tettelin H."/>
            <person name="Glass J.I."/>
            <person name="Rusch D."/>
            <person name="Podicherti R."/>
            <person name="Tsui H.-C.T."/>
            <person name="Winkler M.E."/>
        </authorList>
    </citation>
    <scope>NUCLEOTIDE SEQUENCE</scope>
</reference>
<dbReference type="InterPro" id="IPR012340">
    <property type="entry name" value="NA-bd_OB-fold"/>
</dbReference>
<evidence type="ECO:0000256" key="2">
    <source>
        <dbReference type="ARBA" id="ARBA00021310"/>
    </source>
</evidence>
<dbReference type="EMBL" id="UINC01172057">
    <property type="protein sequence ID" value="SVD76933.1"/>
    <property type="molecule type" value="Genomic_DNA"/>
</dbReference>
<dbReference type="InterPro" id="IPR042242">
    <property type="entry name" value="RecO_C"/>
</dbReference>
<dbReference type="SUPFAM" id="SSF57863">
    <property type="entry name" value="ArfGap/RecO-like zinc finger"/>
    <property type="match status" value="1"/>
</dbReference>
<feature type="non-terminal residue" evidence="8">
    <location>
        <position position="160"/>
    </location>
</feature>
<dbReference type="Pfam" id="PF02565">
    <property type="entry name" value="RecO_C"/>
    <property type="match status" value="1"/>
</dbReference>
<evidence type="ECO:0000256" key="1">
    <source>
        <dbReference type="ARBA" id="ARBA00007452"/>
    </source>
</evidence>
<keyword evidence="3" id="KW-0227">DNA damage</keyword>
<organism evidence="8">
    <name type="scientific">marine metagenome</name>
    <dbReference type="NCBI Taxonomy" id="408172"/>
    <lineage>
        <taxon>unclassified sequences</taxon>
        <taxon>metagenomes</taxon>
        <taxon>ecological metagenomes</taxon>
    </lineage>
</organism>
<dbReference type="AlphaFoldDB" id="A0A382Y115"/>
<evidence type="ECO:0000259" key="7">
    <source>
        <dbReference type="Pfam" id="PF11967"/>
    </source>
</evidence>
<dbReference type="InterPro" id="IPR037278">
    <property type="entry name" value="ARFGAP/RecO"/>
</dbReference>
<dbReference type="GO" id="GO:0006310">
    <property type="term" value="P:DNA recombination"/>
    <property type="evidence" value="ECO:0007669"/>
    <property type="project" value="UniProtKB-KW"/>
</dbReference>
<dbReference type="PANTHER" id="PTHR33991">
    <property type="entry name" value="DNA REPAIR PROTEIN RECO"/>
    <property type="match status" value="1"/>
</dbReference>
<dbReference type="GO" id="GO:0006302">
    <property type="term" value="P:double-strand break repair"/>
    <property type="evidence" value="ECO:0007669"/>
    <property type="project" value="TreeGrafter"/>
</dbReference>
<comment type="similarity">
    <text evidence="1">Belongs to the RecO family.</text>
</comment>
<protein>
    <recommendedName>
        <fullName evidence="2">DNA repair protein RecO</fullName>
    </recommendedName>
    <alternativeName>
        <fullName evidence="6">Recombination protein O</fullName>
    </alternativeName>
</protein>
<evidence type="ECO:0000256" key="4">
    <source>
        <dbReference type="ARBA" id="ARBA00023172"/>
    </source>
</evidence>
<dbReference type="GO" id="GO:0043590">
    <property type="term" value="C:bacterial nucleoid"/>
    <property type="evidence" value="ECO:0007669"/>
    <property type="project" value="TreeGrafter"/>
</dbReference>
<evidence type="ECO:0000256" key="6">
    <source>
        <dbReference type="ARBA" id="ARBA00033409"/>
    </source>
</evidence>
<dbReference type="InterPro" id="IPR022572">
    <property type="entry name" value="DNA_rep/recomb_RecO_N"/>
</dbReference>
<evidence type="ECO:0000313" key="8">
    <source>
        <dbReference type="EMBL" id="SVD76933.1"/>
    </source>
</evidence>
<sequence length="160" mass="17960">MVSYKSTIFETKAVVIRHIPLGEADRLVTFFSEKFGKVRAIARGVRRYKSKMSGHLDTLNLVTISVGKGKGIDVITEVDTLNDHSKIKSDLKNISLATYLSELVESVSMEESPNENLFDMFVSTLSKIPDLDTYAGVLRYFEIKLLEYSGFAPELNNCLE</sequence>
<dbReference type="Pfam" id="PF11967">
    <property type="entry name" value="RecO_N"/>
    <property type="match status" value="1"/>
</dbReference>
<dbReference type="PANTHER" id="PTHR33991:SF1">
    <property type="entry name" value="DNA REPAIR PROTEIN RECO"/>
    <property type="match status" value="1"/>
</dbReference>
<gene>
    <name evidence="8" type="ORF">METZ01_LOCUS429787</name>
</gene>
<evidence type="ECO:0000256" key="3">
    <source>
        <dbReference type="ARBA" id="ARBA00022763"/>
    </source>
</evidence>
<keyword evidence="4" id="KW-0233">DNA recombination</keyword>
<feature type="domain" description="DNA replication/recombination mediator RecO N-terminal" evidence="7">
    <location>
        <begin position="9"/>
        <end position="81"/>
    </location>
</feature>